<evidence type="ECO:0000313" key="2">
    <source>
        <dbReference type="Proteomes" id="UP000016201"/>
    </source>
</evidence>
<proteinExistence type="predicted"/>
<organism evidence="1 2">
    <name type="scientific">Acinetobacter tandoii DSM 14970 = CIP 107469</name>
    <dbReference type="NCBI Taxonomy" id="1120927"/>
    <lineage>
        <taxon>Bacteria</taxon>
        <taxon>Pseudomonadati</taxon>
        <taxon>Pseudomonadota</taxon>
        <taxon>Gammaproteobacteria</taxon>
        <taxon>Moraxellales</taxon>
        <taxon>Moraxellaceae</taxon>
        <taxon>Acinetobacter</taxon>
    </lineage>
</organism>
<protein>
    <submittedName>
        <fullName evidence="1">Uncharacterized protein</fullName>
    </submittedName>
</protein>
<dbReference type="eggNOG" id="ENOG5031RIH">
    <property type="taxonomic scope" value="Bacteria"/>
</dbReference>
<dbReference type="OrthoDB" id="6697337at2"/>
<dbReference type="Proteomes" id="UP000016201">
    <property type="component" value="Unassembled WGS sequence"/>
</dbReference>
<dbReference type="RefSeq" id="WP_016168796.1">
    <property type="nucleotide sequence ID" value="NZ_JHZG01000003.1"/>
</dbReference>
<evidence type="ECO:0000313" key="1">
    <source>
        <dbReference type="EMBL" id="EOR02551.1"/>
    </source>
</evidence>
<gene>
    <name evidence="1" type="ORF">I593_03825</name>
</gene>
<reference evidence="1 2" key="1">
    <citation type="submission" date="2013-03" db="EMBL/GenBank/DDBJ databases">
        <title>The Genome Sequence of Acinetobacter tandoii CIP 107469.</title>
        <authorList>
            <consortium name="The Broad Institute Genome Sequencing Platform"/>
            <consortium name="The Broad Institute Genome Sequencing Center for Infectious Disease"/>
            <person name="Cerqueira G."/>
            <person name="Feldgarden M."/>
            <person name="Courvalin P."/>
            <person name="Perichon B."/>
            <person name="Grillot-Courvalin C."/>
            <person name="Clermont D."/>
            <person name="Rocha E."/>
            <person name="Yoon E.-J."/>
            <person name="Nemec A."/>
            <person name="Walker B."/>
            <person name="Young S.K."/>
            <person name="Zeng Q."/>
            <person name="Gargeya S."/>
            <person name="Fitzgerald M."/>
            <person name="Haas B."/>
            <person name="Abouelleil A."/>
            <person name="Alvarado L."/>
            <person name="Arachchi H.M."/>
            <person name="Berlin A.M."/>
            <person name="Chapman S.B."/>
            <person name="Dewar J."/>
            <person name="Goldberg J."/>
            <person name="Griggs A."/>
            <person name="Gujja S."/>
            <person name="Hansen M."/>
            <person name="Howarth C."/>
            <person name="Imamovic A."/>
            <person name="Larimer J."/>
            <person name="McCowan C."/>
            <person name="Murphy C."/>
            <person name="Neiman D."/>
            <person name="Pearson M."/>
            <person name="Priest M."/>
            <person name="Roberts A."/>
            <person name="Saif S."/>
            <person name="Shea T."/>
            <person name="Sisk P."/>
            <person name="Sykes S."/>
            <person name="Wortman J."/>
            <person name="Nusbaum C."/>
            <person name="Birren B."/>
        </authorList>
    </citation>
    <scope>NUCLEOTIDE SEQUENCE [LARGE SCALE GENOMIC DNA]</scope>
    <source>
        <strain evidence="1 2">CIP 107469</strain>
    </source>
</reference>
<accession>R9AR40</accession>
<sequence length="124" mass="14645">MQQATLGTEAIRAFFTLQCCWLNNEEIYLEQGCLHCGSAATYLIYFTNTHIQKRLLDFIAQYSCVYNHGLDLLYVENFEQHYNDFLQILEKDINVYARQYQDLPRQYAFESIDSIFECPLAWAC</sequence>
<dbReference type="AlphaFoldDB" id="R9AR40"/>
<dbReference type="EMBL" id="AQFM01000048">
    <property type="protein sequence ID" value="EOR02551.1"/>
    <property type="molecule type" value="Genomic_DNA"/>
</dbReference>
<dbReference type="PATRIC" id="fig|1120927.3.peg.3721"/>
<name>R9AR40_9GAMM</name>
<keyword evidence="2" id="KW-1185">Reference proteome</keyword>
<comment type="caution">
    <text evidence="1">The sequence shown here is derived from an EMBL/GenBank/DDBJ whole genome shotgun (WGS) entry which is preliminary data.</text>
</comment>